<dbReference type="AlphaFoldDB" id="A0A094ZUK2"/>
<evidence type="ECO:0000313" key="3">
    <source>
        <dbReference type="EMBL" id="KGB37917.1"/>
    </source>
</evidence>
<dbReference type="EMBL" id="KL250946">
    <property type="protein sequence ID" value="KGB37917.1"/>
    <property type="molecule type" value="Genomic_DNA"/>
</dbReference>
<feature type="domain" description="ARF7 effector protein C-terminal" evidence="2">
    <location>
        <begin position="81"/>
        <end position="182"/>
    </location>
</feature>
<feature type="region of interest" description="Disordered" evidence="1">
    <location>
        <begin position="50"/>
        <end position="70"/>
    </location>
</feature>
<dbReference type="STRING" id="6185.A0A094ZUK2"/>
<sequence length="184" mass="20818">MNINKKTTFARSRYLPKCPSTMASSEEYPSPSGNLPLQLSAKRISKARKSCSGDHQNCSPVRKNHIDDPNSIIVTPSIDSRELDRLKFTNPGRQMEELEVGWSEANMTRSVRRQMTVKSGHKSSDRLHPLYDSRGRLLGTLEYSCDCLKSECPGCHLPCRRCHSTFCGASCRIYRTYRVNEVSS</sequence>
<dbReference type="InterPro" id="IPR029264">
    <property type="entry name" value="ARF7EP_C"/>
</dbReference>
<name>A0A094ZUK2_SCHHA</name>
<dbReference type="PANTHER" id="PTHR46536">
    <property type="entry name" value="ARL14 EFFECTOR PROTEIN"/>
    <property type="match status" value="1"/>
</dbReference>
<proteinExistence type="predicted"/>
<protein>
    <submittedName>
        <fullName evidence="3">ARL14 effector protein</fullName>
    </submittedName>
</protein>
<organism evidence="3">
    <name type="scientific">Schistosoma haematobium</name>
    <name type="common">Blood fluke</name>
    <dbReference type="NCBI Taxonomy" id="6185"/>
    <lineage>
        <taxon>Eukaryota</taxon>
        <taxon>Metazoa</taxon>
        <taxon>Spiralia</taxon>
        <taxon>Lophotrochozoa</taxon>
        <taxon>Platyhelminthes</taxon>
        <taxon>Trematoda</taxon>
        <taxon>Digenea</taxon>
        <taxon>Strigeidida</taxon>
        <taxon>Schistosomatoidea</taxon>
        <taxon>Schistosomatidae</taxon>
        <taxon>Schistosoma</taxon>
    </lineage>
</organism>
<evidence type="ECO:0000259" key="2">
    <source>
        <dbReference type="Pfam" id="PF14949"/>
    </source>
</evidence>
<accession>A0A094ZUK2</accession>
<dbReference type="Pfam" id="PF14949">
    <property type="entry name" value="ARF7EP_C"/>
    <property type="match status" value="1"/>
</dbReference>
<gene>
    <name evidence="3" type="ORF">MS3_06280</name>
</gene>
<dbReference type="PANTHER" id="PTHR46536:SF3">
    <property type="entry name" value="ARF7 EFFECTOR PROTEIN C-TERMINAL DOMAIN-CONTAINING PROTEIN"/>
    <property type="match status" value="1"/>
</dbReference>
<reference evidence="3" key="1">
    <citation type="journal article" date="2012" name="Nat. Genet.">
        <title>Whole-genome sequence of Schistosoma haematobium.</title>
        <authorList>
            <person name="Young N.D."/>
            <person name="Jex A.R."/>
            <person name="Li B."/>
            <person name="Liu S."/>
            <person name="Yang L."/>
            <person name="Xiong Z."/>
            <person name="Li Y."/>
            <person name="Cantacessi C."/>
            <person name="Hall R.S."/>
            <person name="Xu X."/>
            <person name="Chen F."/>
            <person name="Wu X."/>
            <person name="Zerlotini A."/>
            <person name="Oliveira G."/>
            <person name="Hofmann A."/>
            <person name="Zhang G."/>
            <person name="Fang X."/>
            <person name="Kang Y."/>
            <person name="Campbell B.E."/>
            <person name="Loukas A."/>
            <person name="Ranganathan S."/>
            <person name="Rollinson D."/>
            <person name="Rinaldi G."/>
            <person name="Brindley P.J."/>
            <person name="Yang H."/>
            <person name="Wang J."/>
            <person name="Wang J."/>
            <person name="Gasser R.B."/>
        </authorList>
    </citation>
    <scope>NUCLEOTIDE SEQUENCE [LARGE SCALE GENOMIC DNA]</scope>
</reference>
<evidence type="ECO:0000256" key="1">
    <source>
        <dbReference type="SAM" id="MobiDB-lite"/>
    </source>
</evidence>